<feature type="binding site" evidence="3">
    <location>
        <position position="325"/>
    </location>
    <ligand>
        <name>CTP</name>
        <dbReference type="ChEBI" id="CHEBI:37563"/>
    </ligand>
</feature>
<dbReference type="OrthoDB" id="9802554at2"/>
<keyword evidence="3 4" id="KW-0288">FMN</keyword>
<comment type="function">
    <text evidence="4">Catalyzes two steps in the biosynthesis of coenzyme A. In the first step cysteine is conjugated to 4'-phosphopantothenate to form 4-phosphopantothenoylcysteine, in the latter compound is decarboxylated to form 4'-phosphopantotheine.</text>
</comment>
<dbReference type="PANTHER" id="PTHR14359">
    <property type="entry name" value="HOMO-OLIGOMERIC FLAVIN CONTAINING CYS DECARBOXYLASE FAMILY"/>
    <property type="match status" value="1"/>
</dbReference>
<dbReference type="RefSeq" id="WP_109719105.1">
    <property type="nucleotide sequence ID" value="NZ_QEQK01000003.1"/>
</dbReference>
<evidence type="ECO:0000259" key="6">
    <source>
        <dbReference type="Pfam" id="PF04127"/>
    </source>
</evidence>
<feature type="binding site" evidence="3">
    <location>
        <position position="291"/>
    </location>
    <ligand>
        <name>CTP</name>
        <dbReference type="ChEBI" id="CHEBI:37563"/>
    </ligand>
</feature>
<dbReference type="SUPFAM" id="SSF52507">
    <property type="entry name" value="Homo-oligomeric flavin-containing Cys decarboxylases, HFCD"/>
    <property type="match status" value="1"/>
</dbReference>
<name>A0A363UNN1_9GAMM</name>
<evidence type="ECO:0000313" key="7">
    <source>
        <dbReference type="EMBL" id="PWN57024.1"/>
    </source>
</evidence>
<feature type="binding site" evidence="3">
    <location>
        <position position="339"/>
    </location>
    <ligand>
        <name>CTP</name>
        <dbReference type="ChEBI" id="CHEBI:37563"/>
    </ligand>
</feature>
<dbReference type="Pfam" id="PF04127">
    <property type="entry name" value="DFP"/>
    <property type="match status" value="1"/>
</dbReference>
<dbReference type="Proteomes" id="UP000251800">
    <property type="component" value="Unassembled WGS sequence"/>
</dbReference>
<proteinExistence type="inferred from homology"/>
<dbReference type="EC" id="4.1.1.36" evidence="3"/>
<comment type="function">
    <text evidence="3">Catalyzes two sequential steps in the biosynthesis of coenzyme A. In the first step cysteine is conjugated to 4'-phosphopantothenate to form 4-phosphopantothenoylcysteine. In the second step the latter compound is decarboxylated to form 4'-phosphopantotheine.</text>
</comment>
<evidence type="ECO:0000256" key="1">
    <source>
        <dbReference type="ARBA" id="ARBA00022793"/>
    </source>
</evidence>
<comment type="pathway">
    <text evidence="3 4">Cofactor biosynthesis; coenzyme A biosynthesis; CoA from (R)-pantothenate: step 3/5.</text>
</comment>
<comment type="caution">
    <text evidence="7">The sequence shown here is derived from an EMBL/GenBank/DDBJ whole genome shotgun (WGS) entry which is preliminary data.</text>
</comment>
<dbReference type="AlphaFoldDB" id="A0A363UNN1"/>
<dbReference type="InterPro" id="IPR005252">
    <property type="entry name" value="CoaBC"/>
</dbReference>
<keyword evidence="3" id="KW-0511">Multifunctional enzyme</keyword>
<dbReference type="Pfam" id="PF02441">
    <property type="entry name" value="Flavoprotein"/>
    <property type="match status" value="1"/>
</dbReference>
<comment type="catalytic activity">
    <reaction evidence="3 4">
        <text>N-[(R)-4-phosphopantothenoyl]-L-cysteine + H(+) = (R)-4'-phosphopantetheine + CO2</text>
        <dbReference type="Rhea" id="RHEA:16793"/>
        <dbReference type="ChEBI" id="CHEBI:15378"/>
        <dbReference type="ChEBI" id="CHEBI:16526"/>
        <dbReference type="ChEBI" id="CHEBI:59458"/>
        <dbReference type="ChEBI" id="CHEBI:61723"/>
        <dbReference type="EC" id="4.1.1.36"/>
    </reaction>
</comment>
<dbReference type="EC" id="6.3.2.5" evidence="3"/>
<dbReference type="InterPro" id="IPR003382">
    <property type="entry name" value="Flavoprotein"/>
</dbReference>
<accession>A0A363UNN1</accession>
<dbReference type="GO" id="GO:0015937">
    <property type="term" value="P:coenzyme A biosynthetic process"/>
    <property type="evidence" value="ECO:0007669"/>
    <property type="project" value="UniProtKB-UniRule"/>
</dbReference>
<feature type="binding site" evidence="3">
    <location>
        <position position="281"/>
    </location>
    <ligand>
        <name>CTP</name>
        <dbReference type="ChEBI" id="CHEBI:37563"/>
    </ligand>
</feature>
<gene>
    <name evidence="3 7" type="primary">coaBC</name>
    <name evidence="7" type="ORF">DEH80_03540</name>
</gene>
<dbReference type="GO" id="GO:0004633">
    <property type="term" value="F:phosphopantothenoylcysteine decarboxylase activity"/>
    <property type="evidence" value="ECO:0007669"/>
    <property type="project" value="UniProtKB-UniRule"/>
</dbReference>
<feature type="region of interest" description="Phosphopantothenate--cysteine ligase" evidence="3">
    <location>
        <begin position="193"/>
        <end position="415"/>
    </location>
</feature>
<comment type="cofactor">
    <cofactor evidence="3">
        <name>FMN</name>
        <dbReference type="ChEBI" id="CHEBI:58210"/>
    </cofactor>
    <text evidence="3">Binds 1 FMN per subunit.</text>
</comment>
<comment type="cofactor">
    <cofactor evidence="3">
        <name>Mg(2+)</name>
        <dbReference type="ChEBI" id="CHEBI:18420"/>
    </cofactor>
</comment>
<keyword evidence="3 4" id="KW-0285">Flavoprotein</keyword>
<comment type="caution">
    <text evidence="3">Lacks conserved residue(s) required for the propagation of feature annotation.</text>
</comment>
<evidence type="ECO:0000259" key="5">
    <source>
        <dbReference type="Pfam" id="PF02441"/>
    </source>
</evidence>
<protein>
    <recommendedName>
        <fullName evidence="3">Coenzyme A biosynthesis bifunctional protein CoaBC</fullName>
    </recommendedName>
    <alternativeName>
        <fullName evidence="3">DNA/pantothenate metabolism flavoprotein</fullName>
    </alternativeName>
    <alternativeName>
        <fullName evidence="3">Phosphopantothenoylcysteine synthetase/decarboxylase</fullName>
        <shortName evidence="3">PPCS-PPCDC</shortName>
    </alternativeName>
    <domain>
        <recommendedName>
            <fullName evidence="3">Phosphopantothenoylcysteine decarboxylase</fullName>
            <shortName evidence="3">PPC decarboxylase</shortName>
            <shortName evidence="3">PPC-DC</shortName>
            <ecNumber evidence="3">4.1.1.36</ecNumber>
        </recommendedName>
        <alternativeName>
            <fullName evidence="3">CoaC</fullName>
        </alternativeName>
    </domain>
    <domain>
        <recommendedName>
            <fullName evidence="3">Phosphopantothenate--cysteine ligase</fullName>
            <ecNumber evidence="3">6.3.2.5</ecNumber>
        </recommendedName>
        <alternativeName>
            <fullName evidence="3">CoaB</fullName>
        </alternativeName>
        <alternativeName>
            <fullName evidence="3">Phosphopantothenoylcysteine synthetase</fullName>
            <shortName evidence="3">PPC synthetase</shortName>
            <shortName evidence="3">PPC-S</shortName>
        </alternativeName>
    </domain>
</protein>
<dbReference type="InterPro" id="IPR035929">
    <property type="entry name" value="CoaB-like_sf"/>
</dbReference>
<keyword evidence="3" id="KW-0479">Metal-binding</keyword>
<keyword evidence="3 4" id="KW-0436">Ligase</keyword>
<dbReference type="GO" id="GO:0010181">
    <property type="term" value="F:FMN binding"/>
    <property type="evidence" value="ECO:0007669"/>
    <property type="project" value="UniProtKB-UniRule"/>
</dbReference>
<comment type="pathway">
    <text evidence="3 4">Cofactor biosynthesis; coenzyme A biosynthesis; CoA from (R)-pantothenate: step 2/5.</text>
</comment>
<evidence type="ECO:0000256" key="4">
    <source>
        <dbReference type="RuleBase" id="RU364078"/>
    </source>
</evidence>
<keyword evidence="8" id="KW-1185">Reference proteome</keyword>
<dbReference type="GO" id="GO:0071513">
    <property type="term" value="C:phosphopantothenoylcysteine decarboxylase complex"/>
    <property type="evidence" value="ECO:0007669"/>
    <property type="project" value="TreeGrafter"/>
</dbReference>
<dbReference type="EMBL" id="QEQK01000003">
    <property type="protein sequence ID" value="PWN57024.1"/>
    <property type="molecule type" value="Genomic_DNA"/>
</dbReference>
<dbReference type="GO" id="GO:0046872">
    <property type="term" value="F:metal ion binding"/>
    <property type="evidence" value="ECO:0007669"/>
    <property type="project" value="UniProtKB-KW"/>
</dbReference>
<dbReference type="HAMAP" id="MF_02225">
    <property type="entry name" value="CoaBC"/>
    <property type="match status" value="1"/>
</dbReference>
<reference evidence="7 8" key="1">
    <citation type="submission" date="2018-05" db="EMBL/GenBank/DDBJ databases">
        <title>Abyssibacter profundi OUC007T gen. nov., sp. nov, a marine bacterium isolated from seawater of the Mariana Trench.</title>
        <authorList>
            <person name="Zhou S."/>
        </authorList>
    </citation>
    <scope>NUCLEOTIDE SEQUENCE [LARGE SCALE GENOMIC DNA]</scope>
    <source>
        <strain evidence="7 8">OUC007</strain>
    </source>
</reference>
<comment type="similarity">
    <text evidence="3 4">In the N-terminal section; belongs to the HFCD (homo-oligomeric flavin containing Cys decarboxylase) superfamily.</text>
</comment>
<feature type="region of interest" description="Phosphopantothenoylcysteine decarboxylase" evidence="3">
    <location>
        <begin position="1"/>
        <end position="192"/>
    </location>
</feature>
<feature type="binding site" evidence="3">
    <location>
        <position position="343"/>
    </location>
    <ligand>
        <name>CTP</name>
        <dbReference type="ChEBI" id="CHEBI:37563"/>
    </ligand>
</feature>
<dbReference type="GO" id="GO:0004632">
    <property type="term" value="F:phosphopantothenate--cysteine ligase activity"/>
    <property type="evidence" value="ECO:0007669"/>
    <property type="project" value="UniProtKB-UniRule"/>
</dbReference>
<dbReference type="PANTHER" id="PTHR14359:SF6">
    <property type="entry name" value="PHOSPHOPANTOTHENOYLCYSTEINE DECARBOXYLASE"/>
    <property type="match status" value="1"/>
</dbReference>
<dbReference type="SUPFAM" id="SSF102645">
    <property type="entry name" value="CoaB-like"/>
    <property type="match status" value="1"/>
</dbReference>
<keyword evidence="1 3" id="KW-0210">Decarboxylase</keyword>
<dbReference type="Gene3D" id="3.40.50.10300">
    <property type="entry name" value="CoaB-like"/>
    <property type="match status" value="1"/>
</dbReference>
<organism evidence="7 8">
    <name type="scientific">Abyssibacter profundi</name>
    <dbReference type="NCBI Taxonomy" id="2182787"/>
    <lineage>
        <taxon>Bacteria</taxon>
        <taxon>Pseudomonadati</taxon>
        <taxon>Pseudomonadota</taxon>
        <taxon>Gammaproteobacteria</taxon>
        <taxon>Chromatiales</taxon>
        <taxon>Oceanococcaceae</taxon>
        <taxon>Abyssibacter</taxon>
    </lineage>
</organism>
<evidence type="ECO:0000256" key="2">
    <source>
        <dbReference type="ARBA" id="ARBA00023239"/>
    </source>
</evidence>
<comment type="catalytic activity">
    <reaction evidence="3 4">
        <text>(R)-4'-phosphopantothenate + L-cysteine + CTP = N-[(R)-4-phosphopantothenoyl]-L-cysteine + CMP + diphosphate + H(+)</text>
        <dbReference type="Rhea" id="RHEA:19397"/>
        <dbReference type="ChEBI" id="CHEBI:10986"/>
        <dbReference type="ChEBI" id="CHEBI:15378"/>
        <dbReference type="ChEBI" id="CHEBI:33019"/>
        <dbReference type="ChEBI" id="CHEBI:35235"/>
        <dbReference type="ChEBI" id="CHEBI:37563"/>
        <dbReference type="ChEBI" id="CHEBI:59458"/>
        <dbReference type="ChEBI" id="CHEBI:60377"/>
        <dbReference type="EC" id="6.3.2.5"/>
    </reaction>
</comment>
<feature type="domain" description="Flavoprotein" evidence="5">
    <location>
        <begin position="6"/>
        <end position="177"/>
    </location>
</feature>
<dbReference type="GO" id="GO:0015941">
    <property type="term" value="P:pantothenate catabolic process"/>
    <property type="evidence" value="ECO:0007669"/>
    <property type="project" value="InterPro"/>
</dbReference>
<evidence type="ECO:0000313" key="8">
    <source>
        <dbReference type="Proteomes" id="UP000251800"/>
    </source>
</evidence>
<keyword evidence="3" id="KW-0460">Magnesium</keyword>
<dbReference type="InterPro" id="IPR007085">
    <property type="entry name" value="DNA/pantothenate-metab_flavo_C"/>
</dbReference>
<keyword evidence="2 3" id="KW-0456">Lyase</keyword>
<evidence type="ECO:0000256" key="3">
    <source>
        <dbReference type="HAMAP-Rule" id="MF_02225"/>
    </source>
</evidence>
<sequence>MSAQPKILLGICGGIAAYKTAELTRRLVKQGAEVQVVMTANAERFITPLTLQALSGRAVRTSLWDEAAELGMGHIELARWADLVVIAPASADTLAKLATGQCGDLLTTLCLATTAPILVAPAMNYVMWEHPATQANMATLTERGVAVVGPGVGELAERESGPGRMSEPAEIVEAVEAALNPPQPGGALHHRGVLITAGPTREPLDPVRFLTNRSSGKMGFALAAACAAAGAEVTLVAGPVNLPTPRGVTRIDVETAAQMHEAVLEQVPEAEVFIATAAVADYRTADVAASKIKKSADRQQLELVRNTDILADVARRYPGLFTVGFAAETDDLKGYARGKLEAKRLDMIAANWVGEGRGFDTDDNALWVAWADGEESLAPAPKTALARSLVTLIAQRLDARRSAQSSSSHRQSHNA</sequence>
<dbReference type="InterPro" id="IPR036551">
    <property type="entry name" value="Flavin_trans-like"/>
</dbReference>
<dbReference type="UniPathway" id="UPA00241">
    <property type="reaction ID" value="UER00353"/>
</dbReference>
<dbReference type="NCBIfam" id="TIGR00521">
    <property type="entry name" value="coaBC_dfp"/>
    <property type="match status" value="1"/>
</dbReference>
<feature type="domain" description="DNA/pantothenate metabolism flavoprotein C-terminal" evidence="6">
    <location>
        <begin position="189"/>
        <end position="395"/>
    </location>
</feature>
<comment type="similarity">
    <text evidence="3 4">In the C-terminal section; belongs to the PPC synthetase family.</text>
</comment>
<dbReference type="Gene3D" id="3.40.50.1950">
    <property type="entry name" value="Flavin prenyltransferase-like"/>
    <property type="match status" value="1"/>
</dbReference>